<feature type="binding site" evidence="8">
    <location>
        <position position="304"/>
    </location>
    <ligand>
        <name>GTP</name>
        <dbReference type="ChEBI" id="CHEBI:37565"/>
    </ligand>
</feature>
<dbReference type="InterPro" id="IPR042109">
    <property type="entry name" value="Adenylosuccinate_synth_dom1"/>
</dbReference>
<feature type="active site" description="Proton donor" evidence="8">
    <location>
        <position position="41"/>
    </location>
</feature>
<dbReference type="PANTHER" id="PTHR11846">
    <property type="entry name" value="ADENYLOSUCCINATE SYNTHETASE"/>
    <property type="match status" value="1"/>
</dbReference>
<dbReference type="CDD" id="cd03108">
    <property type="entry name" value="AdSS"/>
    <property type="match status" value="1"/>
</dbReference>
<evidence type="ECO:0000313" key="11">
    <source>
        <dbReference type="EMBL" id="WRP15213.1"/>
    </source>
</evidence>
<dbReference type="InterPro" id="IPR042111">
    <property type="entry name" value="Adenylosuccinate_synth_dom3"/>
</dbReference>
<dbReference type="InterPro" id="IPR042110">
    <property type="entry name" value="Adenylosuccinate_synth_dom2"/>
</dbReference>
<sequence>MPALAVVGTQWGDEGKGKIVGYLAGRAEVVARFGGGANAGHTVVKGGQEYKLHQLPSGVLFEGCTAVVGNGAVVDPPRLLEELADLQRRGTPTGRLLLSERAHVVMPYHHLLDRLEEEARGAGSIGTTGLGIGPAYTDKSSRDGVRLGELADRDGLARRLREVLPRKNRLLQELYGQPPLDVDELVERYAAYGQALRPFIADTGRFVRQALSDGRRVLLEAAQGTLLDIDFGTYPYVTSSGTTAAAAPQGLGIPPWAVRGAIGVMKAYATRVGHGPFPTEQRNEVGDYLRERGREYGTTTGRPRRCGWLDLVIVRWAAEVGGLTGLAVTLLDVLSGLPEVRIGVAYRTVGGERLERLPARLDQLEACQVEYETLPGWGEDLSGCRRWEDLPANARRYLERIETLTGLPVQLVSVGRAQEQTVERADPFAGL</sequence>
<evidence type="ECO:0000256" key="9">
    <source>
        <dbReference type="PROSITE-ProRule" id="PRU10134"/>
    </source>
</evidence>
<dbReference type="NCBIfam" id="NF002223">
    <property type="entry name" value="PRK01117.1"/>
    <property type="match status" value="1"/>
</dbReference>
<feature type="binding site" description="in other chain" evidence="8">
    <location>
        <position position="223"/>
    </location>
    <ligand>
        <name>IMP</name>
        <dbReference type="ChEBI" id="CHEBI:58053"/>
        <note>ligand shared between dimeric partners</note>
    </ligand>
</feature>
<comment type="cofactor">
    <cofactor evidence="8">
        <name>Mg(2+)</name>
        <dbReference type="ChEBI" id="CHEBI:18420"/>
    </cofactor>
    <text evidence="8">Binds 1 Mg(2+) ion per subunit.</text>
</comment>
<gene>
    <name evidence="8" type="primary">purA</name>
    <name evidence="11" type="ORF">VLY81_03315</name>
</gene>
<evidence type="ECO:0000256" key="2">
    <source>
        <dbReference type="ARBA" id="ARBA00022598"/>
    </source>
</evidence>
<dbReference type="Gene3D" id="3.40.440.10">
    <property type="entry name" value="Adenylosuccinate Synthetase, subunit A, domain 1"/>
    <property type="match status" value="1"/>
</dbReference>
<feature type="binding site" evidence="8">
    <location>
        <position position="142"/>
    </location>
    <ligand>
        <name>IMP</name>
        <dbReference type="ChEBI" id="CHEBI:58053"/>
        <note>ligand shared between dimeric partners</note>
    </ligand>
</feature>
<feature type="binding site" evidence="8">
    <location>
        <begin position="330"/>
        <end position="332"/>
    </location>
    <ligand>
        <name>GTP</name>
        <dbReference type="ChEBI" id="CHEBI:37565"/>
    </ligand>
</feature>
<dbReference type="SUPFAM" id="SSF52540">
    <property type="entry name" value="P-loop containing nucleoside triphosphate hydrolases"/>
    <property type="match status" value="1"/>
</dbReference>
<feature type="binding site" description="in other chain" evidence="8">
    <location>
        <position position="128"/>
    </location>
    <ligand>
        <name>IMP</name>
        <dbReference type="ChEBI" id="CHEBI:58053"/>
        <note>ligand shared between dimeric partners</note>
    </ligand>
</feature>
<feature type="binding site" description="in other chain" evidence="8">
    <location>
        <begin position="38"/>
        <end position="41"/>
    </location>
    <ligand>
        <name>IMP</name>
        <dbReference type="ChEBI" id="CHEBI:58053"/>
        <note>ligand shared between dimeric partners</note>
    </ligand>
</feature>
<dbReference type="Gene3D" id="1.10.300.10">
    <property type="entry name" value="Adenylosuccinate Synthetase, subunit A, domain 2"/>
    <property type="match status" value="1"/>
</dbReference>
<feature type="binding site" evidence="8">
    <location>
        <position position="40"/>
    </location>
    <ligand>
        <name>Mg(2+)</name>
        <dbReference type="ChEBI" id="CHEBI:18420"/>
    </ligand>
</feature>
<keyword evidence="12" id="KW-1185">Reference proteome</keyword>
<evidence type="ECO:0000313" key="12">
    <source>
        <dbReference type="Proteomes" id="UP001333102"/>
    </source>
</evidence>
<proteinExistence type="inferred from homology"/>
<feature type="binding site" evidence="8">
    <location>
        <begin position="12"/>
        <end position="18"/>
    </location>
    <ligand>
        <name>GTP</name>
        <dbReference type="ChEBI" id="CHEBI:37565"/>
    </ligand>
</feature>
<protein>
    <recommendedName>
        <fullName evidence="8 10">Adenylosuccinate synthetase</fullName>
        <shortName evidence="8">AMPSase</shortName>
        <shortName evidence="8">AdSS</shortName>
        <ecNumber evidence="8 10">6.3.4.4</ecNumber>
    </recommendedName>
    <alternativeName>
        <fullName evidence="8">IMP--aspartate ligase</fullName>
    </alternativeName>
</protein>
<dbReference type="GO" id="GO:0004019">
    <property type="term" value="F:adenylosuccinate synthase activity"/>
    <property type="evidence" value="ECO:0007669"/>
    <property type="project" value="UniProtKB-EC"/>
</dbReference>
<feature type="binding site" description="in other chain" evidence="8">
    <location>
        <position position="238"/>
    </location>
    <ligand>
        <name>IMP</name>
        <dbReference type="ChEBI" id="CHEBI:58053"/>
        <note>ligand shared between dimeric partners</note>
    </ligand>
</feature>
<dbReference type="Gene3D" id="3.90.170.10">
    <property type="entry name" value="Adenylosuccinate Synthetase, subunit A, domain 3"/>
    <property type="match status" value="1"/>
</dbReference>
<comment type="similarity">
    <text evidence="8 10">Belongs to the adenylosuccinate synthetase family.</text>
</comment>
<feature type="binding site" description="in other chain" evidence="8">
    <location>
        <position position="302"/>
    </location>
    <ligand>
        <name>IMP</name>
        <dbReference type="ChEBI" id="CHEBI:58053"/>
        <note>ligand shared between dimeric partners</note>
    </ligand>
</feature>
<comment type="pathway">
    <text evidence="8 10">Purine metabolism; AMP biosynthesis via de novo pathway; AMP from IMP: step 1/2.</text>
</comment>
<feature type="binding site" description="in other chain" evidence="8">
    <location>
        <begin position="13"/>
        <end position="16"/>
    </location>
    <ligand>
        <name>IMP</name>
        <dbReference type="ChEBI" id="CHEBI:58053"/>
        <note>ligand shared between dimeric partners</note>
    </ligand>
</feature>
<evidence type="ECO:0000256" key="10">
    <source>
        <dbReference type="RuleBase" id="RU000520"/>
    </source>
</evidence>
<keyword evidence="7 8" id="KW-0342">GTP-binding</keyword>
<accession>A0ABZ1BRL2</accession>
<keyword evidence="3 8" id="KW-0479">Metal-binding</keyword>
<comment type="subunit">
    <text evidence="1 8">Homodimer.</text>
</comment>
<keyword evidence="4 8" id="KW-0547">Nucleotide-binding</keyword>
<evidence type="ECO:0000256" key="8">
    <source>
        <dbReference type="HAMAP-Rule" id="MF_00011"/>
    </source>
</evidence>
<evidence type="ECO:0000256" key="1">
    <source>
        <dbReference type="ARBA" id="ARBA00011738"/>
    </source>
</evidence>
<organism evidence="11 12">
    <name type="scientific">Geochorda subterranea</name>
    <dbReference type="NCBI Taxonomy" id="3109564"/>
    <lineage>
        <taxon>Bacteria</taxon>
        <taxon>Bacillati</taxon>
        <taxon>Bacillota</taxon>
        <taxon>Limnochordia</taxon>
        <taxon>Limnochordales</taxon>
        <taxon>Geochordaceae</taxon>
        <taxon>Geochorda</taxon>
    </lineage>
</organism>
<comment type="function">
    <text evidence="8">Plays an important role in the de novo pathway of purine nucleotide biosynthesis. Catalyzes the first committed step in the biosynthesis of AMP from IMP.</text>
</comment>
<keyword evidence="5 8" id="KW-0658">Purine biosynthesis</keyword>
<dbReference type="RefSeq" id="WP_324669607.1">
    <property type="nucleotide sequence ID" value="NZ_CP141614.1"/>
</dbReference>
<name>A0ABZ1BRL2_9FIRM</name>
<dbReference type="EC" id="6.3.4.4" evidence="8 10"/>
<dbReference type="NCBIfam" id="TIGR00184">
    <property type="entry name" value="purA"/>
    <property type="match status" value="1"/>
</dbReference>
<dbReference type="InterPro" id="IPR018220">
    <property type="entry name" value="Adenylosuccin_syn_GTP-bd"/>
</dbReference>
<evidence type="ECO:0000256" key="4">
    <source>
        <dbReference type="ARBA" id="ARBA00022741"/>
    </source>
</evidence>
<dbReference type="Proteomes" id="UP001333102">
    <property type="component" value="Chromosome"/>
</dbReference>
<evidence type="ECO:0000256" key="3">
    <source>
        <dbReference type="ARBA" id="ARBA00022723"/>
    </source>
</evidence>
<comment type="subcellular location">
    <subcellularLocation>
        <location evidence="8">Cytoplasm</location>
    </subcellularLocation>
</comment>
<dbReference type="HAMAP" id="MF_00011">
    <property type="entry name" value="Adenylosucc_synth"/>
    <property type="match status" value="1"/>
</dbReference>
<feature type="binding site" evidence="8">
    <location>
        <begin position="413"/>
        <end position="415"/>
    </location>
    <ligand>
        <name>GTP</name>
        <dbReference type="ChEBI" id="CHEBI:37565"/>
    </ligand>
</feature>
<feature type="active site" evidence="9">
    <location>
        <position position="139"/>
    </location>
</feature>
<dbReference type="InterPro" id="IPR033128">
    <property type="entry name" value="Adenylosuccin_syn_Lys_AS"/>
</dbReference>
<keyword evidence="8" id="KW-0963">Cytoplasm</keyword>
<dbReference type="SMART" id="SM00788">
    <property type="entry name" value="Adenylsucc_synt"/>
    <property type="match status" value="1"/>
</dbReference>
<dbReference type="Pfam" id="PF00709">
    <property type="entry name" value="Adenylsucc_synt"/>
    <property type="match status" value="1"/>
</dbReference>
<evidence type="ECO:0000256" key="7">
    <source>
        <dbReference type="ARBA" id="ARBA00023134"/>
    </source>
</evidence>
<feature type="active site" description="Proton acceptor" evidence="8">
    <location>
        <position position="13"/>
    </location>
</feature>
<evidence type="ECO:0000256" key="6">
    <source>
        <dbReference type="ARBA" id="ARBA00022842"/>
    </source>
</evidence>
<feature type="binding site" evidence="8">
    <location>
        <begin position="298"/>
        <end position="304"/>
    </location>
    <ligand>
        <name>substrate</name>
    </ligand>
</feature>
<dbReference type="PANTHER" id="PTHR11846:SF0">
    <property type="entry name" value="ADENYLOSUCCINATE SYNTHETASE"/>
    <property type="match status" value="1"/>
</dbReference>
<dbReference type="InterPro" id="IPR027417">
    <property type="entry name" value="P-loop_NTPase"/>
</dbReference>
<dbReference type="PROSITE" id="PS01266">
    <property type="entry name" value="ADENYLOSUCCIN_SYN_1"/>
    <property type="match status" value="1"/>
</dbReference>
<feature type="binding site" evidence="8">
    <location>
        <begin position="40"/>
        <end position="42"/>
    </location>
    <ligand>
        <name>GTP</name>
        <dbReference type="ChEBI" id="CHEBI:37565"/>
    </ligand>
</feature>
<keyword evidence="2 8" id="KW-0436">Ligase</keyword>
<dbReference type="PROSITE" id="PS00513">
    <property type="entry name" value="ADENYLOSUCCIN_SYN_2"/>
    <property type="match status" value="1"/>
</dbReference>
<comment type="catalytic activity">
    <reaction evidence="8 10">
        <text>IMP + L-aspartate + GTP = N(6)-(1,2-dicarboxyethyl)-AMP + GDP + phosphate + 2 H(+)</text>
        <dbReference type="Rhea" id="RHEA:15753"/>
        <dbReference type="ChEBI" id="CHEBI:15378"/>
        <dbReference type="ChEBI" id="CHEBI:29991"/>
        <dbReference type="ChEBI" id="CHEBI:37565"/>
        <dbReference type="ChEBI" id="CHEBI:43474"/>
        <dbReference type="ChEBI" id="CHEBI:57567"/>
        <dbReference type="ChEBI" id="CHEBI:58053"/>
        <dbReference type="ChEBI" id="CHEBI:58189"/>
        <dbReference type="EC" id="6.3.4.4"/>
    </reaction>
</comment>
<dbReference type="EMBL" id="CP141614">
    <property type="protein sequence ID" value="WRP15213.1"/>
    <property type="molecule type" value="Genomic_DNA"/>
</dbReference>
<feature type="binding site" evidence="8">
    <location>
        <position position="13"/>
    </location>
    <ligand>
        <name>Mg(2+)</name>
        <dbReference type="ChEBI" id="CHEBI:18420"/>
    </ligand>
</feature>
<reference evidence="12" key="1">
    <citation type="submission" date="2023-12" db="EMBL/GenBank/DDBJ databases">
        <title>Novel isolates from deep terrestrial aquifers shed light on the physiology and ecology of the class Limnochordia.</title>
        <authorList>
            <person name="Karnachuk O.V."/>
            <person name="Lukina A.P."/>
            <person name="Avakyan M.R."/>
            <person name="Kadnikov V."/>
            <person name="Begmatov S."/>
            <person name="Beletsky A.V."/>
            <person name="Mardanov A.V."/>
            <person name="Ravin N.V."/>
        </authorList>
    </citation>
    <scope>NUCLEOTIDE SEQUENCE [LARGE SCALE GENOMIC DNA]</scope>
    <source>
        <strain evidence="12">LN</strain>
    </source>
</reference>
<evidence type="ECO:0000256" key="5">
    <source>
        <dbReference type="ARBA" id="ARBA00022755"/>
    </source>
</evidence>
<keyword evidence="6 8" id="KW-0460">Magnesium</keyword>
<dbReference type="InterPro" id="IPR001114">
    <property type="entry name" value="Adenylosuccinate_synthetase"/>
</dbReference>